<accession>A0A9Q1AU51</accession>
<evidence type="ECO:0000256" key="7">
    <source>
        <dbReference type="ARBA" id="ARBA00023136"/>
    </source>
</evidence>
<evidence type="ECO:0000256" key="11">
    <source>
        <dbReference type="ARBA" id="ARBA00023224"/>
    </source>
</evidence>
<proteinExistence type="inferred from homology"/>
<evidence type="ECO:0000259" key="16">
    <source>
        <dbReference type="PROSITE" id="PS50262"/>
    </source>
</evidence>
<dbReference type="Pfam" id="PF00001">
    <property type="entry name" value="7tm_1"/>
    <property type="match status" value="1"/>
</dbReference>
<organism evidence="17 18">
    <name type="scientific">Phrynocephalus forsythii</name>
    <dbReference type="NCBI Taxonomy" id="171643"/>
    <lineage>
        <taxon>Eukaryota</taxon>
        <taxon>Metazoa</taxon>
        <taxon>Chordata</taxon>
        <taxon>Craniata</taxon>
        <taxon>Vertebrata</taxon>
        <taxon>Euteleostomi</taxon>
        <taxon>Lepidosauria</taxon>
        <taxon>Squamata</taxon>
        <taxon>Bifurcata</taxon>
        <taxon>Unidentata</taxon>
        <taxon>Episquamata</taxon>
        <taxon>Toxicofera</taxon>
        <taxon>Iguania</taxon>
        <taxon>Acrodonta</taxon>
        <taxon>Agamidae</taxon>
        <taxon>Agaminae</taxon>
        <taxon>Phrynocephalus</taxon>
    </lineage>
</organism>
<feature type="transmembrane region" description="Helical" evidence="15">
    <location>
        <begin position="175"/>
        <end position="198"/>
    </location>
</feature>
<protein>
    <recommendedName>
        <fullName evidence="16">G-protein coupled receptors family 1 profile domain-containing protein</fullName>
    </recommendedName>
</protein>
<evidence type="ECO:0000256" key="1">
    <source>
        <dbReference type="ARBA" id="ARBA00004651"/>
    </source>
</evidence>
<evidence type="ECO:0000313" key="17">
    <source>
        <dbReference type="EMBL" id="KAJ7310552.1"/>
    </source>
</evidence>
<keyword evidence="7 15" id="KW-0472">Membrane</keyword>
<evidence type="ECO:0000256" key="13">
    <source>
        <dbReference type="RuleBase" id="RU000688"/>
    </source>
</evidence>
<evidence type="ECO:0000256" key="10">
    <source>
        <dbReference type="ARBA" id="ARBA00023180"/>
    </source>
</evidence>
<evidence type="ECO:0000256" key="12">
    <source>
        <dbReference type="ARBA" id="ARBA00023288"/>
    </source>
</evidence>
<evidence type="ECO:0000256" key="14">
    <source>
        <dbReference type="SAM" id="MobiDB-lite"/>
    </source>
</evidence>
<evidence type="ECO:0000256" key="5">
    <source>
        <dbReference type="ARBA" id="ARBA00022989"/>
    </source>
</evidence>
<feature type="transmembrane region" description="Helical" evidence="15">
    <location>
        <begin position="218"/>
        <end position="241"/>
    </location>
</feature>
<keyword evidence="2" id="KW-1003">Cell membrane</keyword>
<feature type="region of interest" description="Disordered" evidence="14">
    <location>
        <begin position="40"/>
        <end position="68"/>
    </location>
</feature>
<keyword evidence="11 13" id="KW-0807">Transducer</keyword>
<evidence type="ECO:0000256" key="4">
    <source>
        <dbReference type="ARBA" id="ARBA00022692"/>
    </source>
</evidence>
<evidence type="ECO:0000256" key="9">
    <source>
        <dbReference type="ARBA" id="ARBA00023170"/>
    </source>
</evidence>
<keyword evidence="18" id="KW-1185">Reference proteome</keyword>
<evidence type="ECO:0000256" key="3">
    <source>
        <dbReference type="ARBA" id="ARBA00022553"/>
    </source>
</evidence>
<feature type="transmembrane region" description="Helical" evidence="15">
    <location>
        <begin position="261"/>
        <end position="280"/>
    </location>
</feature>
<dbReference type="GO" id="GO:0004930">
    <property type="term" value="F:G protein-coupled receptor activity"/>
    <property type="evidence" value="ECO:0007669"/>
    <property type="project" value="UniProtKB-KW"/>
</dbReference>
<dbReference type="PROSITE" id="PS50262">
    <property type="entry name" value="G_PROTEIN_RECEP_F1_2"/>
    <property type="match status" value="1"/>
</dbReference>
<gene>
    <name evidence="17" type="ORF">JRQ81_007488</name>
</gene>
<dbReference type="InterPro" id="IPR000276">
    <property type="entry name" value="GPCR_Rhodpsn"/>
</dbReference>
<keyword evidence="5 15" id="KW-1133">Transmembrane helix</keyword>
<evidence type="ECO:0000256" key="2">
    <source>
        <dbReference type="ARBA" id="ARBA00022475"/>
    </source>
</evidence>
<feature type="transmembrane region" description="Helical" evidence="15">
    <location>
        <begin position="318"/>
        <end position="340"/>
    </location>
</feature>
<dbReference type="PROSITE" id="PS00237">
    <property type="entry name" value="G_PROTEIN_RECEP_F1_1"/>
    <property type="match status" value="1"/>
</dbReference>
<keyword evidence="4 13" id="KW-0812">Transmembrane</keyword>
<evidence type="ECO:0000313" key="18">
    <source>
        <dbReference type="Proteomes" id="UP001142489"/>
    </source>
</evidence>
<evidence type="ECO:0000256" key="15">
    <source>
        <dbReference type="SAM" id="Phobius"/>
    </source>
</evidence>
<feature type="transmembrane region" description="Helical" evidence="15">
    <location>
        <begin position="352"/>
        <end position="371"/>
    </location>
</feature>
<feature type="transmembrane region" description="Helical" evidence="15">
    <location>
        <begin position="142"/>
        <end position="169"/>
    </location>
</feature>
<dbReference type="AlphaFoldDB" id="A0A9Q1AU51"/>
<dbReference type="InterPro" id="IPR017452">
    <property type="entry name" value="GPCR_Rhodpsn_7TM"/>
</dbReference>
<dbReference type="InterPro" id="IPR000723">
    <property type="entry name" value="GPR_3/6/12_orphan"/>
</dbReference>
<evidence type="ECO:0000256" key="6">
    <source>
        <dbReference type="ARBA" id="ARBA00023040"/>
    </source>
</evidence>
<dbReference type="PRINTS" id="PR00237">
    <property type="entry name" value="GPCRRHODOPSN"/>
</dbReference>
<keyword evidence="12" id="KW-0449">Lipoprotein</keyword>
<dbReference type="EMBL" id="JAPFRF010000015">
    <property type="protein sequence ID" value="KAJ7310552.1"/>
    <property type="molecule type" value="Genomic_DNA"/>
</dbReference>
<keyword evidence="9 13" id="KW-0675">Receptor</keyword>
<evidence type="ECO:0000256" key="8">
    <source>
        <dbReference type="ARBA" id="ARBA00023139"/>
    </source>
</evidence>
<dbReference type="SUPFAM" id="SSF81321">
    <property type="entry name" value="Family A G protein-coupled receptor-like"/>
    <property type="match status" value="1"/>
</dbReference>
<sequence>MLPNPAAAAAALEEQLQEQQRRLLVLLNASSRPFVPLWPSSSASAWPPPPGGRAARSPAVEAQGAGRGGWQRVRLGVRRGGRRRWGRRGGGGGGGGGVARAVAAGVSPWDVALCATGTATACENALVLAVLFYAPSLRGPSFLLIGSLALADLLAGLGLVVNFSVQYLLQPPSEAATLGTASLLLTAFSASACSLLAITVDRYLSLSNALTYHSERALPVAAGALLLAWLLCLGAGMLPWLGWNCLRQPGACSVLRPLTRHHAAVLAVAFLLLFALLLQLDVQICKIAFRHAQQIAVQRQFVAAGPSAAQATSTRKGLATLSLIVGTFALCWVPFAVYALVADASAPPVYTYALALPAAAHSLLNPVVYAFRNPEIQKTLWLACCGCLPAGCCASRTRTSSDV</sequence>
<keyword evidence="3" id="KW-0597">Phosphoprotein</keyword>
<dbReference type="PRINTS" id="PR00644">
    <property type="entry name" value="GPRORPHANR"/>
</dbReference>
<keyword evidence="10" id="KW-0325">Glycoprotein</keyword>
<keyword evidence="6 13" id="KW-0297">G-protein coupled receptor</keyword>
<keyword evidence="8" id="KW-0564">Palmitate</keyword>
<feature type="domain" description="G-protein coupled receptors family 1 profile" evidence="16">
    <location>
        <begin position="123"/>
        <end position="369"/>
    </location>
</feature>
<dbReference type="OrthoDB" id="10042731at2759"/>
<dbReference type="GO" id="GO:0005886">
    <property type="term" value="C:plasma membrane"/>
    <property type="evidence" value="ECO:0007669"/>
    <property type="project" value="UniProtKB-SubCell"/>
</dbReference>
<dbReference type="PANTHER" id="PTHR22750">
    <property type="entry name" value="G-PROTEIN COUPLED RECEPTOR"/>
    <property type="match status" value="1"/>
</dbReference>
<dbReference type="Gene3D" id="1.20.1070.10">
    <property type="entry name" value="Rhodopsin 7-helix transmembrane proteins"/>
    <property type="match status" value="1"/>
</dbReference>
<dbReference type="Proteomes" id="UP001142489">
    <property type="component" value="Unassembled WGS sequence"/>
</dbReference>
<comment type="similarity">
    <text evidence="13">Belongs to the G-protein coupled receptor 1 family.</text>
</comment>
<name>A0A9Q1AU51_9SAUR</name>
<comment type="caution">
    <text evidence="17">The sequence shown here is derived from an EMBL/GenBank/DDBJ whole genome shotgun (WGS) entry which is preliminary data.</text>
</comment>
<reference evidence="17" key="1">
    <citation type="journal article" date="2023" name="DNA Res.">
        <title>Chromosome-level genome assembly of Phrynocephalus forsythii using third-generation DNA sequencing and Hi-C analysis.</title>
        <authorList>
            <person name="Qi Y."/>
            <person name="Zhao W."/>
            <person name="Zhao Y."/>
            <person name="Niu C."/>
            <person name="Cao S."/>
            <person name="Zhang Y."/>
        </authorList>
    </citation>
    <scope>NUCLEOTIDE SEQUENCE</scope>
    <source>
        <tissue evidence="17">Muscle</tissue>
    </source>
</reference>
<comment type="subcellular location">
    <subcellularLocation>
        <location evidence="1">Cell membrane</location>
        <topology evidence="1">Multi-pass membrane protein</topology>
    </subcellularLocation>
</comment>